<protein>
    <submittedName>
        <fullName evidence="2">Ribosomal L7Ae/L30e/S12e/Gadd45 family protein</fullName>
    </submittedName>
</protein>
<proteinExistence type="predicted"/>
<evidence type="ECO:0000259" key="1">
    <source>
        <dbReference type="Pfam" id="PF01248"/>
    </source>
</evidence>
<keyword evidence="3" id="KW-1185">Reference proteome</keyword>
<dbReference type="RefSeq" id="WP_118281122.1">
    <property type="nucleotide sequence ID" value="NZ_JACOPG010000001.1"/>
</dbReference>
<dbReference type="Pfam" id="PF01248">
    <property type="entry name" value="Ribosomal_L7Ae"/>
    <property type="match status" value="1"/>
</dbReference>
<gene>
    <name evidence="2" type="ORF">H8R94_01200</name>
</gene>
<evidence type="ECO:0000313" key="2">
    <source>
        <dbReference type="EMBL" id="MBC5685241.1"/>
    </source>
</evidence>
<dbReference type="Gene3D" id="3.30.1330.30">
    <property type="match status" value="1"/>
</dbReference>
<accession>A0ABR7GCS3</accession>
<dbReference type="SUPFAM" id="SSF55315">
    <property type="entry name" value="L30e-like"/>
    <property type="match status" value="1"/>
</dbReference>
<reference evidence="2 3" key="1">
    <citation type="submission" date="2020-08" db="EMBL/GenBank/DDBJ databases">
        <title>Genome public.</title>
        <authorList>
            <person name="Liu C."/>
            <person name="Sun Q."/>
        </authorList>
    </citation>
    <scope>NUCLEOTIDE SEQUENCE [LARGE SCALE GENOMIC DNA]</scope>
    <source>
        <strain evidence="2 3">NSJ-9</strain>
    </source>
</reference>
<feature type="domain" description="Ribosomal protein eL8/eL30/eS12/Gadd45" evidence="1">
    <location>
        <begin position="7"/>
        <end position="89"/>
    </location>
</feature>
<dbReference type="EMBL" id="JACOPG010000001">
    <property type="protein sequence ID" value="MBC5685241.1"/>
    <property type="molecule type" value="Genomic_DNA"/>
</dbReference>
<dbReference type="Proteomes" id="UP000643810">
    <property type="component" value="Unassembled WGS sequence"/>
</dbReference>
<dbReference type="InterPro" id="IPR029064">
    <property type="entry name" value="Ribosomal_eL30-like_sf"/>
</dbReference>
<comment type="caution">
    <text evidence="2">The sequence shown here is derived from an EMBL/GenBank/DDBJ whole genome shotgun (WGS) entry which is preliminary data.</text>
</comment>
<name>A0ABR7GCS3_9FIRM</name>
<dbReference type="InterPro" id="IPR004038">
    <property type="entry name" value="Ribosomal_eL8/eL30/eS12/Gad45"/>
</dbReference>
<sequence>MQDKALAMLGMATKAGKVVSGEFSVEKAVKEGKAWLVLVAEDASDNTKKSFTNMCEFYECDLVFYGKKENLGHAIGKEFRASVAITDENLAQAVKKKITLV</sequence>
<evidence type="ECO:0000313" key="3">
    <source>
        <dbReference type="Proteomes" id="UP000643810"/>
    </source>
</evidence>
<organism evidence="2 3">
    <name type="scientific">Roseburia lenta</name>
    <dbReference type="NCBI Taxonomy" id="2763061"/>
    <lineage>
        <taxon>Bacteria</taxon>
        <taxon>Bacillati</taxon>
        <taxon>Bacillota</taxon>
        <taxon>Clostridia</taxon>
        <taxon>Lachnospirales</taxon>
        <taxon>Lachnospiraceae</taxon>
        <taxon>Roseburia</taxon>
    </lineage>
</organism>